<feature type="transmembrane region" description="Helical" evidence="2">
    <location>
        <begin position="61"/>
        <end position="80"/>
    </location>
</feature>
<keyword evidence="4" id="KW-1185">Reference proteome</keyword>
<dbReference type="EMBL" id="CP001991">
    <property type="protein sequence ID" value="ADE19427.1"/>
    <property type="molecule type" value="Genomic_DNA"/>
</dbReference>
<dbReference type="RefSeq" id="WP_013054204.1">
    <property type="nucleotide sequence ID" value="NC_014014.1"/>
</dbReference>
<keyword evidence="2" id="KW-0812">Transmembrane</keyword>
<name>D5E4P1_MYCCM</name>
<evidence type="ECO:0000256" key="1">
    <source>
        <dbReference type="SAM" id="Coils"/>
    </source>
</evidence>
<proteinExistence type="predicted"/>
<dbReference type="HOGENOM" id="CLU_1018699_0_0_14"/>
<accession>D5E4P1</accession>
<organism evidence="3 4">
    <name type="scientific">Mycoplasma crocodyli (strain ATCC 51981 / MP145)</name>
    <dbReference type="NCBI Taxonomy" id="512564"/>
    <lineage>
        <taxon>Bacteria</taxon>
        <taxon>Bacillati</taxon>
        <taxon>Mycoplasmatota</taxon>
        <taxon>Mollicutes</taxon>
        <taxon>Mycoplasmataceae</taxon>
        <taxon>Mycoplasma</taxon>
    </lineage>
</organism>
<feature type="transmembrane region" description="Helical" evidence="2">
    <location>
        <begin position="87"/>
        <end position="109"/>
    </location>
</feature>
<keyword evidence="1" id="KW-0175">Coiled coil</keyword>
<evidence type="ECO:0000313" key="4">
    <source>
        <dbReference type="Proteomes" id="UP000001845"/>
    </source>
</evidence>
<reference key="2">
    <citation type="submission" date="2010-03" db="EMBL/GenBank/DDBJ databases">
        <authorList>
            <person name="Ma Z."/>
            <person name="Wang X."/>
            <person name="Liu H."/>
        </authorList>
    </citation>
    <scope>NUCLEOTIDE SEQUENCE</scope>
    <source>
        <strain>MP145</strain>
    </source>
</reference>
<protein>
    <recommendedName>
        <fullName evidence="5">Transmembrane protein</fullName>
    </recommendedName>
</protein>
<gene>
    <name evidence="3" type="ordered locus">MCRO_0051</name>
</gene>
<dbReference type="STRING" id="512564.MCRO_0051"/>
<reference evidence="4" key="1">
    <citation type="submission" date="2010-03" db="EMBL/GenBank/DDBJ databases">
        <title>The complete genome of Mycoplasma crocodyli MP145.</title>
        <authorList>
            <person name="Glass J.I."/>
            <person name="Durkin A.S."/>
            <person name="Hostetler J."/>
            <person name="Jackson J."/>
            <person name="Johnson J."/>
            <person name="May M.A."/>
            <person name="Paralanov V."/>
            <person name="Radune D."/>
            <person name="Szczypinski B."/>
            <person name="Brown D.R."/>
        </authorList>
    </citation>
    <scope>NUCLEOTIDE SEQUENCE [LARGE SCALE GENOMIC DNA]</scope>
    <source>
        <strain evidence="4">ATCC 51981 / MP145</strain>
    </source>
</reference>
<evidence type="ECO:0008006" key="5">
    <source>
        <dbReference type="Google" id="ProtNLM"/>
    </source>
</evidence>
<feature type="coiled-coil region" evidence="1">
    <location>
        <begin position="212"/>
        <end position="251"/>
    </location>
</feature>
<feature type="transmembrane region" description="Helical" evidence="2">
    <location>
        <begin position="129"/>
        <end position="152"/>
    </location>
</feature>
<keyword evidence="2" id="KW-0472">Membrane</keyword>
<keyword evidence="2" id="KW-1133">Transmembrane helix</keyword>
<dbReference type="AlphaFoldDB" id="D5E4P1"/>
<dbReference type="KEGG" id="mcd:MCRO_0051"/>
<reference evidence="3 4" key="3">
    <citation type="journal article" date="2011" name="J. Bacteriol.">
        <title>Genome sequences of Mycoplasma alligatoris A21JP2T and Mycoplasma crocodyli MP145T.</title>
        <authorList>
            <person name="Brown D.R."/>
            <person name="Farmerie W.G."/>
            <person name="May M."/>
            <person name="Benders G.A."/>
            <person name="Durkin A.S."/>
            <person name="Hlavinka K."/>
            <person name="Hostetler J."/>
            <person name="Jackson J."/>
            <person name="Johnson J."/>
            <person name="Miller R.H."/>
            <person name="Paralanov V."/>
            <person name="Radune D."/>
            <person name="Szczypinski B."/>
            <person name="Glass J.I."/>
        </authorList>
    </citation>
    <scope>NUCLEOTIDE SEQUENCE [LARGE SCALE GENOMIC DNA]</scope>
    <source>
        <strain evidence="4">ATCC 51981 / MP145</strain>
    </source>
</reference>
<sequence>MRIKKSAFIAMIFTIIFLLIAVAAVSFYVFVYIKKNTINVETIGLVFLNTAITKVPYYDQILTYAVPLVVIVFLLMMFSIHKKVSFLNILLLIIGLVLVLASCSIEALMNISKIKGIAILNTIWTKYNWFLSSTGVVVITILIYLITVLKFIKAKKELSAWRMALHEVVAYEKAEKEKINNFLKYQAQTQTINQDVYNQMAANQEAYNKSVAAAQENELEKLRRKKRELELEKERKDIETLTKEINFKQTIVETKTETSKAATNNTTNDKWNL</sequence>
<feature type="transmembrane region" description="Helical" evidence="2">
    <location>
        <begin position="7"/>
        <end position="33"/>
    </location>
</feature>
<evidence type="ECO:0000313" key="3">
    <source>
        <dbReference type="EMBL" id="ADE19427.1"/>
    </source>
</evidence>
<evidence type="ECO:0000256" key="2">
    <source>
        <dbReference type="SAM" id="Phobius"/>
    </source>
</evidence>
<dbReference type="Proteomes" id="UP000001845">
    <property type="component" value="Chromosome"/>
</dbReference>